<feature type="non-terminal residue" evidence="1">
    <location>
        <position position="62"/>
    </location>
</feature>
<proteinExistence type="predicted"/>
<dbReference type="EMBL" id="JAHRHJ020000005">
    <property type="protein sequence ID" value="KAH9316119.1"/>
    <property type="molecule type" value="Genomic_DNA"/>
</dbReference>
<name>A0AA38G3M8_TAXCH</name>
<reference evidence="1 2" key="1">
    <citation type="journal article" date="2021" name="Nat. Plants">
        <title>The Taxus genome provides insights into paclitaxel biosynthesis.</title>
        <authorList>
            <person name="Xiong X."/>
            <person name="Gou J."/>
            <person name="Liao Q."/>
            <person name="Li Y."/>
            <person name="Zhou Q."/>
            <person name="Bi G."/>
            <person name="Li C."/>
            <person name="Du R."/>
            <person name="Wang X."/>
            <person name="Sun T."/>
            <person name="Guo L."/>
            <person name="Liang H."/>
            <person name="Lu P."/>
            <person name="Wu Y."/>
            <person name="Zhang Z."/>
            <person name="Ro D.K."/>
            <person name="Shang Y."/>
            <person name="Huang S."/>
            <person name="Yan J."/>
        </authorList>
    </citation>
    <scope>NUCLEOTIDE SEQUENCE [LARGE SCALE GENOMIC DNA]</scope>
    <source>
        <strain evidence="1">Ta-2019</strain>
    </source>
</reference>
<keyword evidence="2" id="KW-1185">Reference proteome</keyword>
<organism evidence="1 2">
    <name type="scientific">Taxus chinensis</name>
    <name type="common">Chinese yew</name>
    <name type="synonym">Taxus wallichiana var. chinensis</name>
    <dbReference type="NCBI Taxonomy" id="29808"/>
    <lineage>
        <taxon>Eukaryota</taxon>
        <taxon>Viridiplantae</taxon>
        <taxon>Streptophyta</taxon>
        <taxon>Embryophyta</taxon>
        <taxon>Tracheophyta</taxon>
        <taxon>Spermatophyta</taxon>
        <taxon>Pinopsida</taxon>
        <taxon>Pinidae</taxon>
        <taxon>Conifers II</taxon>
        <taxon>Cupressales</taxon>
        <taxon>Taxaceae</taxon>
        <taxon>Taxus</taxon>
    </lineage>
</organism>
<evidence type="ECO:0000313" key="2">
    <source>
        <dbReference type="Proteomes" id="UP000824469"/>
    </source>
</evidence>
<accession>A0AA38G3M8</accession>
<evidence type="ECO:0000313" key="1">
    <source>
        <dbReference type="EMBL" id="KAH9316119.1"/>
    </source>
</evidence>
<protein>
    <submittedName>
        <fullName evidence="1">Uncharacterized protein</fullName>
    </submittedName>
</protein>
<gene>
    <name evidence="1" type="ORF">KI387_024746</name>
</gene>
<comment type="caution">
    <text evidence="1">The sequence shown here is derived from an EMBL/GenBank/DDBJ whole genome shotgun (WGS) entry which is preliminary data.</text>
</comment>
<dbReference type="Proteomes" id="UP000824469">
    <property type="component" value="Unassembled WGS sequence"/>
</dbReference>
<dbReference type="AlphaFoldDB" id="A0AA38G3M8"/>
<sequence length="62" mass="6442">MVQTSGCCVAAVWCCMDGSAVEEGGGPAAVEYGDRVWRRECAADCAEGQRQRCSGAERGVVG</sequence>